<evidence type="ECO:0000256" key="1">
    <source>
        <dbReference type="SAM" id="Phobius"/>
    </source>
</evidence>
<protein>
    <recommendedName>
        <fullName evidence="2">Fatty acid desaturase domain-containing protein</fullName>
    </recommendedName>
</protein>
<keyword evidence="1" id="KW-0472">Membrane</keyword>
<dbReference type="EMBL" id="HBFA01023413">
    <property type="protein sequence ID" value="CAD8673734.1"/>
    <property type="molecule type" value="Transcribed_RNA"/>
</dbReference>
<evidence type="ECO:0000313" key="3">
    <source>
        <dbReference type="EMBL" id="CAD8673732.1"/>
    </source>
</evidence>
<dbReference type="AlphaFoldDB" id="A0A6T7X4J3"/>
<dbReference type="EMBL" id="HBFA01023412">
    <property type="protein sequence ID" value="CAD8673732.1"/>
    <property type="molecule type" value="Transcribed_RNA"/>
</dbReference>
<dbReference type="GO" id="GO:0006629">
    <property type="term" value="P:lipid metabolic process"/>
    <property type="evidence" value="ECO:0007669"/>
    <property type="project" value="InterPro"/>
</dbReference>
<proteinExistence type="predicted"/>
<sequence>MCQQGKALDPALAVPVDNAQLQKNLREQAKRHAMNDLAAGRKEYLFAPPGFIDRPLKKLLNDERDAPIAYVFFNIVVTVVPGAVALYLLPASHFLGVVYLALTQALFLPRFALALHYSVHRTLFVDKKGAGLLNRLPNHFLSVFFGIPSGMYKLHHLVMHHVANNEWGSDISSTEPYQRDNFFHLLLYVTRYAVGAWVELPYYAFKKQRYGLSIQCVLSAMAYFAMVHMLYSVKPIQTLWAFVIPFCITSFALMFGNWSQHALIEPSNPESNYLLTYNCVDVGDNQMSFNDGYHVLHHLNSKIHWSELPKRFIETMDKHAEEDAVVFQGIAPFEVGVRLMFKNYEYLADKWLDLSSPKRTREEKAAIIKRRVQPVQRTKRH</sequence>
<dbReference type="CDD" id="cd01060">
    <property type="entry name" value="Membrane-FADS-like"/>
    <property type="match status" value="1"/>
</dbReference>
<keyword evidence="1" id="KW-0812">Transmembrane</keyword>
<feature type="transmembrane region" description="Helical" evidence="1">
    <location>
        <begin position="67"/>
        <end position="88"/>
    </location>
</feature>
<dbReference type="PANTHER" id="PTHR36459:SF1">
    <property type="entry name" value="FATTY ACID DESATURASE DOMAIN-CONTAINING PROTEIN-RELATED"/>
    <property type="match status" value="1"/>
</dbReference>
<reference evidence="4" key="1">
    <citation type="submission" date="2021-01" db="EMBL/GenBank/DDBJ databases">
        <authorList>
            <person name="Corre E."/>
            <person name="Pelletier E."/>
            <person name="Niang G."/>
            <person name="Scheremetjew M."/>
            <person name="Finn R."/>
            <person name="Kale V."/>
            <person name="Holt S."/>
            <person name="Cochrane G."/>
            <person name="Meng A."/>
            <person name="Brown T."/>
            <person name="Cohen L."/>
        </authorList>
    </citation>
    <scope>NUCLEOTIDE SEQUENCE</scope>
    <source>
        <strain evidence="4">CCMP722</strain>
    </source>
</reference>
<feature type="transmembrane region" description="Helical" evidence="1">
    <location>
        <begin position="94"/>
        <end position="119"/>
    </location>
</feature>
<feature type="domain" description="Fatty acid desaturase" evidence="2">
    <location>
        <begin position="97"/>
        <end position="312"/>
    </location>
</feature>
<dbReference type="InterPro" id="IPR005804">
    <property type="entry name" value="FA_desaturase_dom"/>
</dbReference>
<dbReference type="PANTHER" id="PTHR36459">
    <property type="entry name" value="ORF"/>
    <property type="match status" value="1"/>
</dbReference>
<organism evidence="4">
    <name type="scientific">Pyramimonas obovata</name>
    <dbReference type="NCBI Taxonomy" id="1411642"/>
    <lineage>
        <taxon>Eukaryota</taxon>
        <taxon>Viridiplantae</taxon>
        <taxon>Chlorophyta</taxon>
        <taxon>Pyramimonadophyceae</taxon>
        <taxon>Pyramimonadales</taxon>
        <taxon>Pyramimonadaceae</taxon>
        <taxon>Pyramimonas</taxon>
        <taxon>Pyramimonas incertae sedis</taxon>
    </lineage>
</organism>
<accession>A0A6T7X4J3</accession>
<evidence type="ECO:0000313" key="4">
    <source>
        <dbReference type="EMBL" id="CAD8673734.1"/>
    </source>
</evidence>
<dbReference type="Pfam" id="PF00487">
    <property type="entry name" value="FA_desaturase"/>
    <property type="match status" value="1"/>
</dbReference>
<keyword evidence="1" id="KW-1133">Transmembrane helix</keyword>
<name>A0A6T7X4J3_9CHLO</name>
<gene>
    <name evidence="3" type="ORF">POBO1169_LOCUS11919</name>
    <name evidence="4" type="ORF">POBO1169_LOCUS11920</name>
</gene>
<feature type="transmembrane region" description="Helical" evidence="1">
    <location>
        <begin position="212"/>
        <end position="233"/>
    </location>
</feature>
<evidence type="ECO:0000259" key="2">
    <source>
        <dbReference type="Pfam" id="PF00487"/>
    </source>
</evidence>
<feature type="transmembrane region" description="Helical" evidence="1">
    <location>
        <begin position="239"/>
        <end position="258"/>
    </location>
</feature>